<gene>
    <name evidence="1" type="ORF">H1191_08980</name>
</gene>
<dbReference type="EMBL" id="JACEIQ010000007">
    <property type="protein sequence ID" value="MBA4494438.1"/>
    <property type="molecule type" value="Genomic_DNA"/>
</dbReference>
<protein>
    <recommendedName>
        <fullName evidence="3">PhiEco32-like amidoligase-type 2 protein</fullName>
    </recommendedName>
</protein>
<evidence type="ECO:0000313" key="1">
    <source>
        <dbReference type="EMBL" id="MBA4494438.1"/>
    </source>
</evidence>
<sequence>MGAVTLPYIAIENKVRDAVVAKDRKLAPSIRLESPNDHRLAKAMLILNDEKKVEGAIASQTRNQTLQLHGISVSMDGSVLREYVVCVFQTRVLAMYRSISQSAWLAAARKQKKLTFQRVPVQDQRKEVRKVRMLSIRALYALGLDYGVVKIGIGAARKMVVLQVVPGPKLNQEMENALVRSITQYIKQLKEPRIPLDRIVLGADPEFVMQSPKGQLLIASKYFPVRGKVGCDAIWLGQSHSNKPLVEIRPEPSSDPRTLVIRIYQGLMQAAKRMRNTPGKWLAGAMPYNGFSLGGHIHFSGIHPNFKMLRALDNYLSLPLVAVEDERGKNRRPKYGFLGDFRYQYHGGFEYRTLPSWLISPTLTKGVLVAAKLIVANYPTLKHNPLAEFTMQQAYYAGNKEKIAGLVESMWEDLKKLEDYKIYQKYLDSFYRYITSGEAWDERQDLRKVWRIPPYHRRKQA</sequence>
<dbReference type="RefSeq" id="WP_181751679.1">
    <property type="nucleotide sequence ID" value="NZ_JACEIQ010000007.1"/>
</dbReference>
<organism evidence="1 2">
    <name type="scientific">Paenactinomyces guangxiensis</name>
    <dbReference type="NCBI Taxonomy" id="1490290"/>
    <lineage>
        <taxon>Bacteria</taxon>
        <taxon>Bacillati</taxon>
        <taxon>Bacillota</taxon>
        <taxon>Bacilli</taxon>
        <taxon>Bacillales</taxon>
        <taxon>Thermoactinomycetaceae</taxon>
        <taxon>Paenactinomyces</taxon>
    </lineage>
</organism>
<keyword evidence="2" id="KW-1185">Reference proteome</keyword>
<proteinExistence type="predicted"/>
<dbReference type="InterPro" id="IPR025681">
    <property type="entry name" value="COOH-NH2_lig"/>
</dbReference>
<evidence type="ECO:0008006" key="3">
    <source>
        <dbReference type="Google" id="ProtNLM"/>
    </source>
</evidence>
<evidence type="ECO:0000313" key="2">
    <source>
        <dbReference type="Proteomes" id="UP000535491"/>
    </source>
</evidence>
<accession>A0A7W1WQW7</accession>
<reference evidence="1 2" key="1">
    <citation type="submission" date="2020-07" db="EMBL/GenBank/DDBJ databases">
        <authorList>
            <person name="Feng H."/>
        </authorList>
    </citation>
    <scope>NUCLEOTIDE SEQUENCE [LARGE SCALE GENOMIC DNA]</scope>
    <source>
        <strain evidence="2">s-10</strain>
    </source>
</reference>
<dbReference type="AlphaFoldDB" id="A0A7W1WQW7"/>
<dbReference type="Proteomes" id="UP000535491">
    <property type="component" value="Unassembled WGS sequence"/>
</dbReference>
<dbReference type="Pfam" id="PF14395">
    <property type="entry name" value="COOH-NH2_lig"/>
    <property type="match status" value="1"/>
</dbReference>
<name>A0A7W1WQW7_9BACL</name>
<comment type="caution">
    <text evidence="1">The sequence shown here is derived from an EMBL/GenBank/DDBJ whole genome shotgun (WGS) entry which is preliminary data.</text>
</comment>